<sequence length="138" mass="15768">MMRFLGNNVAKVISKNIVFVLFVSKILSPLLVIEIEGTNLQICRLQNRNISSATVTATIDDAPKYLCRAVVCNAQSFFSFCFRKLELSSFNMFFWSTNSGGWVSAVQHPPQSFFRKLKRRNSESSDCWINTKPDLRHP</sequence>
<reference evidence="2" key="1">
    <citation type="journal article" date="2011" name="Nat. Genet.">
        <title>The Arabidopsis lyrata genome sequence and the basis of rapid genome size change.</title>
        <authorList>
            <person name="Hu T.T."/>
            <person name="Pattyn P."/>
            <person name="Bakker E.G."/>
            <person name="Cao J."/>
            <person name="Cheng J.-F."/>
            <person name="Clark R.M."/>
            <person name="Fahlgren N."/>
            <person name="Fawcett J.A."/>
            <person name="Grimwood J."/>
            <person name="Gundlach H."/>
            <person name="Haberer G."/>
            <person name="Hollister J.D."/>
            <person name="Ossowski S."/>
            <person name="Ottilar R.P."/>
            <person name="Salamov A.A."/>
            <person name="Schneeberger K."/>
            <person name="Spannagl M."/>
            <person name="Wang X."/>
            <person name="Yang L."/>
            <person name="Nasrallah M.E."/>
            <person name="Bergelson J."/>
            <person name="Carrington J.C."/>
            <person name="Gaut B.S."/>
            <person name="Schmutz J."/>
            <person name="Mayer K.F.X."/>
            <person name="Van de Peer Y."/>
            <person name="Grigoriev I.V."/>
            <person name="Nordborg M."/>
            <person name="Weigel D."/>
            <person name="Guo Y.-L."/>
        </authorList>
    </citation>
    <scope>NUCLEOTIDE SEQUENCE [LARGE SCALE GENOMIC DNA]</scope>
    <source>
        <strain evidence="2">cv. MN47</strain>
    </source>
</reference>
<dbReference type="AlphaFoldDB" id="D7MD25"/>
<gene>
    <name evidence="1" type="ORF">ARALYDRAFT_912854</name>
</gene>
<evidence type="ECO:0000313" key="2">
    <source>
        <dbReference type="Proteomes" id="UP000008694"/>
    </source>
</evidence>
<evidence type="ECO:0000313" key="1">
    <source>
        <dbReference type="EMBL" id="EFH43341.1"/>
    </source>
</evidence>
<keyword evidence="2" id="KW-1185">Reference proteome</keyword>
<accession>D7MD25</accession>
<name>D7MD25_ARALL</name>
<dbReference type="HOGENOM" id="CLU_1858002_0_0_1"/>
<dbReference type="Gramene" id="scaffold_700596.1">
    <property type="protein sequence ID" value="scaffold_700596.1"/>
    <property type="gene ID" value="scaffold_700596.1"/>
</dbReference>
<organism evidence="2">
    <name type="scientific">Arabidopsis lyrata subsp. lyrata</name>
    <name type="common">Lyre-leaved rock-cress</name>
    <dbReference type="NCBI Taxonomy" id="81972"/>
    <lineage>
        <taxon>Eukaryota</taxon>
        <taxon>Viridiplantae</taxon>
        <taxon>Streptophyta</taxon>
        <taxon>Embryophyta</taxon>
        <taxon>Tracheophyta</taxon>
        <taxon>Spermatophyta</taxon>
        <taxon>Magnoliopsida</taxon>
        <taxon>eudicotyledons</taxon>
        <taxon>Gunneridae</taxon>
        <taxon>Pentapetalae</taxon>
        <taxon>rosids</taxon>
        <taxon>malvids</taxon>
        <taxon>Brassicales</taxon>
        <taxon>Brassicaceae</taxon>
        <taxon>Camelineae</taxon>
        <taxon>Arabidopsis</taxon>
    </lineage>
</organism>
<protein>
    <submittedName>
        <fullName evidence="1">Expressed protein</fullName>
    </submittedName>
</protein>
<proteinExistence type="predicted"/>
<dbReference type="Proteomes" id="UP000008694">
    <property type="component" value="Unassembled WGS sequence"/>
</dbReference>
<dbReference type="EMBL" id="GL348719">
    <property type="protein sequence ID" value="EFH43341.1"/>
    <property type="molecule type" value="Genomic_DNA"/>
</dbReference>